<dbReference type="AlphaFoldDB" id="A0A8H3EBA0"/>
<comment type="caution">
    <text evidence="1">The sequence shown here is derived from an EMBL/GenBank/DDBJ whole genome shotgun (WGS) entry which is preliminary data.</text>
</comment>
<protein>
    <submittedName>
        <fullName evidence="1">Uncharacterized protein</fullName>
    </submittedName>
</protein>
<dbReference type="EMBL" id="CAJPDR010000002">
    <property type="protein sequence ID" value="CAF9903881.1"/>
    <property type="molecule type" value="Genomic_DNA"/>
</dbReference>
<proteinExistence type="predicted"/>
<evidence type="ECO:0000313" key="2">
    <source>
        <dbReference type="Proteomes" id="UP000664203"/>
    </source>
</evidence>
<reference evidence="1" key="1">
    <citation type="submission" date="2021-03" db="EMBL/GenBank/DDBJ databases">
        <authorList>
            <person name="Tagirdzhanova G."/>
        </authorList>
    </citation>
    <scope>NUCLEOTIDE SEQUENCE</scope>
</reference>
<sequence>MNYLNKIEETSSNRKQRINSALRQIKKLEIDRVRIKLEDKRNERLYLQAQLQPMQEARAKNKEIRQAPVFKDEARFTMWPADDAYAGAVARRKALVAQVIAKSGNDSTTTEAMQVIARRKSLPNEAEDQWCFHFMRGIFGTRAFTV</sequence>
<accession>A0A8H3EBA0</accession>
<gene>
    <name evidence="1" type="ORF">ALECFALPRED_003025</name>
</gene>
<dbReference type="Proteomes" id="UP000664203">
    <property type="component" value="Unassembled WGS sequence"/>
</dbReference>
<name>A0A8H3EBA0_9LECA</name>
<dbReference type="OrthoDB" id="10506535at2759"/>
<keyword evidence="2" id="KW-1185">Reference proteome</keyword>
<evidence type="ECO:0000313" key="1">
    <source>
        <dbReference type="EMBL" id="CAF9903881.1"/>
    </source>
</evidence>
<organism evidence="1 2">
    <name type="scientific">Alectoria fallacina</name>
    <dbReference type="NCBI Taxonomy" id="1903189"/>
    <lineage>
        <taxon>Eukaryota</taxon>
        <taxon>Fungi</taxon>
        <taxon>Dikarya</taxon>
        <taxon>Ascomycota</taxon>
        <taxon>Pezizomycotina</taxon>
        <taxon>Lecanoromycetes</taxon>
        <taxon>OSLEUM clade</taxon>
        <taxon>Lecanoromycetidae</taxon>
        <taxon>Lecanorales</taxon>
        <taxon>Lecanorineae</taxon>
        <taxon>Parmeliaceae</taxon>
        <taxon>Alectoria</taxon>
    </lineage>
</organism>